<protein>
    <recommendedName>
        <fullName evidence="8">Dynactin subunit 2</fullName>
    </recommendedName>
</protein>
<dbReference type="GO" id="GO:0007017">
    <property type="term" value="P:microtubule-based process"/>
    <property type="evidence" value="ECO:0007669"/>
    <property type="project" value="InterPro"/>
</dbReference>
<feature type="region of interest" description="Disordered" evidence="6">
    <location>
        <begin position="190"/>
        <end position="214"/>
    </location>
</feature>
<evidence type="ECO:0000256" key="1">
    <source>
        <dbReference type="ARBA" id="ARBA00004496"/>
    </source>
</evidence>
<sequence length="416" mass="45745">MADPKYAGLPGIVYDQPDVYETCDLPESEQDFPPSDSGEGDGVVEVLHISAGDAHDRFKGKVLDASHVDFSDRLSNNRRRGYGARRIEWEVAGEDGEETVIQKYQRLQCEVNQLLEEVQEIKGTVPCGEGVASSVELGQQVEGLHRTLVDLKLEDTLGSEVVASISQPQLALQKKLINLLESFKQTGLVSEKKQSSSKKEDQKQGGSSVVSSSGSSNGIVYELYYAPEHARLNQLASVAELEKRIDRIETLIGNNPDKLSSLSAWTNHKSVLGAVQVLSARLALLEPTHLDHVEGRLHAIHTRMNSISEKKAAIEDADKQSKVSELYELVKKIETLCSALPEVVNRLVSLEALHDQAMQFSGSLKQLDVAQTRLGSALHSNTDLLGSVQDKFLQNLEIIHNNITNLDARVQALQKK</sequence>
<dbReference type="Pfam" id="PF04912">
    <property type="entry name" value="Dynamitin"/>
    <property type="match status" value="1"/>
</dbReference>
<keyword evidence="3" id="KW-0963">Cytoplasm</keyword>
<comment type="similarity">
    <text evidence="2">Belongs to the dynactin subunit 2 family.</text>
</comment>
<comment type="subcellular location">
    <subcellularLocation>
        <location evidence="1">Cytoplasm</location>
    </subcellularLocation>
</comment>
<evidence type="ECO:0000256" key="5">
    <source>
        <dbReference type="SAM" id="Coils"/>
    </source>
</evidence>
<feature type="compositionally biased region" description="Low complexity" evidence="6">
    <location>
        <begin position="204"/>
        <end position="214"/>
    </location>
</feature>
<dbReference type="EMBL" id="GDRN01060926">
    <property type="protein sequence ID" value="JAI65282.1"/>
    <property type="molecule type" value="Transcribed_RNA"/>
</dbReference>
<evidence type="ECO:0000256" key="6">
    <source>
        <dbReference type="SAM" id="MobiDB-lite"/>
    </source>
</evidence>
<feature type="compositionally biased region" description="Basic and acidic residues" evidence="6">
    <location>
        <begin position="190"/>
        <end position="203"/>
    </location>
</feature>
<evidence type="ECO:0000313" key="7">
    <source>
        <dbReference type="EMBL" id="JAI65282.1"/>
    </source>
</evidence>
<evidence type="ECO:0000256" key="3">
    <source>
        <dbReference type="ARBA" id="ARBA00022490"/>
    </source>
</evidence>
<dbReference type="PANTHER" id="PTHR15346">
    <property type="entry name" value="DYNACTIN SUBUNIT"/>
    <property type="match status" value="1"/>
</dbReference>
<dbReference type="GO" id="GO:0005869">
    <property type="term" value="C:dynactin complex"/>
    <property type="evidence" value="ECO:0007669"/>
    <property type="project" value="InterPro"/>
</dbReference>
<keyword evidence="5" id="KW-0175">Coiled coil</keyword>
<evidence type="ECO:0000256" key="2">
    <source>
        <dbReference type="ARBA" id="ARBA00006176"/>
    </source>
</evidence>
<keyword evidence="4" id="KW-0243">Dynein</keyword>
<evidence type="ECO:0008006" key="8">
    <source>
        <dbReference type="Google" id="ProtNLM"/>
    </source>
</evidence>
<organism evidence="7">
    <name type="scientific">Scylla olivacea</name>
    <name type="common">Orange mud crab</name>
    <name type="synonym">Cancer olivacea</name>
    <dbReference type="NCBI Taxonomy" id="85551"/>
    <lineage>
        <taxon>Eukaryota</taxon>
        <taxon>Metazoa</taxon>
        <taxon>Ecdysozoa</taxon>
        <taxon>Arthropoda</taxon>
        <taxon>Crustacea</taxon>
        <taxon>Multicrustacea</taxon>
        <taxon>Malacostraca</taxon>
        <taxon>Eumalacostraca</taxon>
        <taxon>Eucarida</taxon>
        <taxon>Decapoda</taxon>
        <taxon>Pleocyemata</taxon>
        <taxon>Brachyura</taxon>
        <taxon>Eubrachyura</taxon>
        <taxon>Portunoidea</taxon>
        <taxon>Portunidae</taxon>
        <taxon>Portuninae</taxon>
        <taxon>Scylla</taxon>
    </lineage>
</organism>
<evidence type="ECO:0000256" key="4">
    <source>
        <dbReference type="ARBA" id="ARBA00023017"/>
    </source>
</evidence>
<reference evidence="7" key="1">
    <citation type="submission" date="2015-09" db="EMBL/GenBank/DDBJ databases">
        <title>Scylla olivacea transcriptome.</title>
        <authorList>
            <person name="Ikhwanuddin M."/>
        </authorList>
    </citation>
    <scope>NUCLEOTIDE SEQUENCE</scope>
</reference>
<dbReference type="EMBL" id="GDRN01060927">
    <property type="protein sequence ID" value="JAI65281.1"/>
    <property type="molecule type" value="Transcribed_RNA"/>
</dbReference>
<dbReference type="GO" id="GO:0030286">
    <property type="term" value="C:dynein complex"/>
    <property type="evidence" value="ECO:0007669"/>
    <property type="project" value="UniProtKB-KW"/>
</dbReference>
<dbReference type="GO" id="GO:0005737">
    <property type="term" value="C:cytoplasm"/>
    <property type="evidence" value="ECO:0007669"/>
    <property type="project" value="UniProtKB-SubCell"/>
</dbReference>
<dbReference type="AlphaFoldDB" id="A0A0P4WA46"/>
<proteinExistence type="inferred from homology"/>
<name>A0A0P4WA46_SCYOL</name>
<accession>A0A0P4WA46</accession>
<dbReference type="InterPro" id="IPR028133">
    <property type="entry name" value="Dynamitin"/>
</dbReference>
<feature type="coiled-coil region" evidence="5">
    <location>
        <begin position="97"/>
        <end position="124"/>
    </location>
</feature>